<gene>
    <name evidence="6" type="ORF">BLNAU_1738</name>
</gene>
<evidence type="ECO:0000313" key="7">
    <source>
        <dbReference type="Proteomes" id="UP001281761"/>
    </source>
</evidence>
<keyword evidence="4" id="KW-0508">mRNA splicing</keyword>
<dbReference type="Pfam" id="PF23240">
    <property type="entry name" value="HAT_PRP39_N"/>
    <property type="match status" value="1"/>
</dbReference>
<proteinExistence type="predicted"/>
<keyword evidence="3" id="KW-0677">Repeat</keyword>
<keyword evidence="7" id="KW-1185">Reference proteome</keyword>
<evidence type="ECO:0000313" key="6">
    <source>
        <dbReference type="EMBL" id="KAK2963205.1"/>
    </source>
</evidence>
<name>A0ABQ9YHH1_9EUKA</name>
<dbReference type="Gene3D" id="1.25.40.10">
    <property type="entry name" value="Tetratricopeptide repeat domain"/>
    <property type="match status" value="2"/>
</dbReference>
<evidence type="ECO:0000256" key="1">
    <source>
        <dbReference type="ARBA" id="ARBA00004123"/>
    </source>
</evidence>
<protein>
    <submittedName>
        <fullName evidence="6">Pre-mRNA-processing factor 39</fullName>
    </submittedName>
</protein>
<sequence length="694" mass="80284">MGGSINDMESFDEIYNNSTPEIKAAWDDLKKTPNSPKKWVDLLQKTDPAANASSPDPDNTMKVYEHSQRQFLERFPFCVVYWQKLAKTLTEYSGPTQAIKVYQDALKHNNSSYELWIDYCSLVDQADSADVVRETYLQAVKASGRDLRASKLWDEWLNWARKQPDSAKYQMEIYTLIFSYPLADLDRYFKDYDVFARQNPLLSIVSEEQRLQYGTTDEGQLYQQLQEDFRKRKEISEQEAKERLEYEQAIKKFHFGFSPLPSVHLQKWMEYIMYDIGLYRQRKHQLFSSVPVEVDMESDEDTPSNPHKHIAPHIAELLRTLIFQFHKCLVRCANYSRFWAIYLGFLWTEREDLKSFDSSADKKMKIETTIVPQLACTVDPNSLSESLTQIMMDTLSFAQHIIFSDRTHGHFNQTAALLYEAEGLLKEAEDAFRSTDAEDNSENTIRYSYFLLRRGRKAEADEIMQKHYDQNKVNDAIDAVLSNGMLAAKFFRLESNNQKLADQVFQETDETLRRRDPSGTAIFAYANFVSNLSSPGPFDPTIPHLFDRAYQTFILAIMHPTQTNARCLSLYQSFIRRFVFNPHPDAPLYAWMISAYFYVNHSINVPILPPPQPTSAPQVTAQQTVAAQPPPPAQMQQVAMPPMMQQFDPVMQMQMMQMYQMYGFPQMQGQGMVPGGTTGQQMMPGMPQMGYPMQ</sequence>
<evidence type="ECO:0000256" key="5">
    <source>
        <dbReference type="ARBA" id="ARBA00023242"/>
    </source>
</evidence>
<dbReference type="PANTHER" id="PTHR17204:SF5">
    <property type="entry name" value="PRE-MRNA-PROCESSING FACTOR 39"/>
    <property type="match status" value="1"/>
</dbReference>
<keyword evidence="5" id="KW-0539">Nucleus</keyword>
<organism evidence="6 7">
    <name type="scientific">Blattamonas nauphoetae</name>
    <dbReference type="NCBI Taxonomy" id="2049346"/>
    <lineage>
        <taxon>Eukaryota</taxon>
        <taxon>Metamonada</taxon>
        <taxon>Preaxostyla</taxon>
        <taxon>Oxymonadida</taxon>
        <taxon>Blattamonas</taxon>
    </lineage>
</organism>
<dbReference type="Proteomes" id="UP001281761">
    <property type="component" value="Unassembled WGS sequence"/>
</dbReference>
<dbReference type="InterPro" id="IPR011990">
    <property type="entry name" value="TPR-like_helical_dom_sf"/>
</dbReference>
<dbReference type="SUPFAM" id="SSF48452">
    <property type="entry name" value="TPR-like"/>
    <property type="match status" value="1"/>
</dbReference>
<evidence type="ECO:0000256" key="4">
    <source>
        <dbReference type="ARBA" id="ARBA00023187"/>
    </source>
</evidence>
<comment type="subcellular location">
    <subcellularLocation>
        <location evidence="1">Nucleus</location>
    </subcellularLocation>
</comment>
<dbReference type="PANTHER" id="PTHR17204">
    <property type="entry name" value="PRE-MRNA PROCESSING PROTEIN PRP39-RELATED"/>
    <property type="match status" value="1"/>
</dbReference>
<accession>A0ABQ9YHH1</accession>
<keyword evidence="2" id="KW-0507">mRNA processing</keyword>
<evidence type="ECO:0000256" key="3">
    <source>
        <dbReference type="ARBA" id="ARBA00022737"/>
    </source>
</evidence>
<reference evidence="6 7" key="1">
    <citation type="journal article" date="2022" name="bioRxiv">
        <title>Genomics of Preaxostyla Flagellates Illuminates Evolutionary Transitions and the Path Towards Mitochondrial Loss.</title>
        <authorList>
            <person name="Novak L.V.F."/>
            <person name="Treitli S.C."/>
            <person name="Pyrih J."/>
            <person name="Halakuc P."/>
            <person name="Pipaliya S.V."/>
            <person name="Vacek V."/>
            <person name="Brzon O."/>
            <person name="Soukal P."/>
            <person name="Eme L."/>
            <person name="Dacks J.B."/>
            <person name="Karnkowska A."/>
            <person name="Elias M."/>
            <person name="Hampl V."/>
        </authorList>
    </citation>
    <scope>NUCLEOTIDE SEQUENCE [LARGE SCALE GENOMIC DNA]</scope>
    <source>
        <strain evidence="6">NAU3</strain>
        <tissue evidence="6">Gut</tissue>
    </source>
</reference>
<dbReference type="EMBL" id="JARBJD010000007">
    <property type="protein sequence ID" value="KAK2963205.1"/>
    <property type="molecule type" value="Genomic_DNA"/>
</dbReference>
<evidence type="ECO:0000256" key="2">
    <source>
        <dbReference type="ARBA" id="ARBA00022664"/>
    </source>
</evidence>
<comment type="caution">
    <text evidence="6">The sequence shown here is derived from an EMBL/GenBank/DDBJ whole genome shotgun (WGS) entry which is preliminary data.</text>
</comment>